<proteinExistence type="predicted"/>
<dbReference type="Proteomes" id="UP000000323">
    <property type="component" value="Chromosome 1"/>
</dbReference>
<dbReference type="KEGG" id="ttr:Tter_0224"/>
<reference evidence="3" key="1">
    <citation type="journal article" date="2010" name="Stand. Genomic Sci.">
        <title>Complete genome sequence of 'Thermobaculum terrenum' type strain (YNP1).</title>
        <authorList>
            <person name="Kiss H."/>
            <person name="Cleland D."/>
            <person name="Lapidus A."/>
            <person name="Lucas S."/>
            <person name="Glavina Del Rio T."/>
            <person name="Nolan M."/>
            <person name="Tice H."/>
            <person name="Han C."/>
            <person name="Goodwin L."/>
            <person name="Pitluck S."/>
            <person name="Liolios K."/>
            <person name="Ivanova N."/>
            <person name="Mavromatis K."/>
            <person name="Ovchinnikova G."/>
            <person name="Pati A."/>
            <person name="Chen A."/>
            <person name="Palaniappan K."/>
            <person name="Land M."/>
            <person name="Hauser L."/>
            <person name="Chang Y."/>
            <person name="Jeffries C."/>
            <person name="Lu M."/>
            <person name="Brettin T."/>
            <person name="Detter J."/>
            <person name="Goker M."/>
            <person name="Tindall B."/>
            <person name="Beck B."/>
            <person name="McDermott T."/>
            <person name="Woyke T."/>
            <person name="Bristow J."/>
            <person name="Eisen J."/>
            <person name="Markowitz V."/>
            <person name="Hugenholtz P."/>
            <person name="Kyrpides N."/>
            <person name="Klenk H."/>
            <person name="Cheng J."/>
        </authorList>
    </citation>
    <scope>NUCLEOTIDE SEQUENCE [LARGE SCALE GENOMIC DNA]</scope>
    <source>
        <strain evidence="3">ATCC BAA-798 / YNP1</strain>
    </source>
</reference>
<organism evidence="2 3">
    <name type="scientific">Thermobaculum terrenum (strain ATCC BAA-798 / CCMEE 7001 / YNP1)</name>
    <dbReference type="NCBI Taxonomy" id="525904"/>
    <lineage>
        <taxon>Bacteria</taxon>
        <taxon>Bacillati</taxon>
        <taxon>Chloroflexota</taxon>
        <taxon>Chloroflexia</taxon>
        <taxon>Candidatus Thermobaculales</taxon>
        <taxon>Candidatus Thermobaculaceae</taxon>
        <taxon>Thermobaculum</taxon>
    </lineage>
</organism>
<evidence type="ECO:0000259" key="1">
    <source>
        <dbReference type="Pfam" id="PF09413"/>
    </source>
</evidence>
<dbReference type="RefSeq" id="WP_012874181.1">
    <property type="nucleotide sequence ID" value="NC_013525.1"/>
</dbReference>
<feature type="domain" description="DUF2007" evidence="1">
    <location>
        <begin position="6"/>
        <end position="67"/>
    </location>
</feature>
<accession>D1CDZ0</accession>
<evidence type="ECO:0000313" key="2">
    <source>
        <dbReference type="EMBL" id="ACZ41146.1"/>
    </source>
</evidence>
<gene>
    <name evidence="2" type="ordered locus">Tter_0224</name>
</gene>
<name>D1CDZ0_THET1</name>
<dbReference type="AlphaFoldDB" id="D1CDZ0"/>
<evidence type="ECO:0000313" key="3">
    <source>
        <dbReference type="Proteomes" id="UP000000323"/>
    </source>
</evidence>
<sequence length="75" mass="8245">MKLVAVGTFSDAILAEMYAELLRRQGVPVMVQPVGAHLGGWAVGVASMHRLLVPEDYFDRANRILLEYLAGDEES</sequence>
<dbReference type="EMBL" id="CP001825">
    <property type="protein sequence ID" value="ACZ41146.1"/>
    <property type="molecule type" value="Genomic_DNA"/>
</dbReference>
<dbReference type="InterPro" id="IPR018551">
    <property type="entry name" value="DUF2007"/>
</dbReference>
<dbReference type="InterPro" id="IPR011322">
    <property type="entry name" value="N-reg_PII-like_a/b"/>
</dbReference>
<dbReference type="STRING" id="525904.Tter_0224"/>
<dbReference type="HOGENOM" id="CLU_2669914_0_0_0"/>
<keyword evidence="3" id="KW-1185">Reference proteome</keyword>
<dbReference type="SUPFAM" id="SSF54913">
    <property type="entry name" value="GlnB-like"/>
    <property type="match status" value="1"/>
</dbReference>
<dbReference type="Pfam" id="PF09413">
    <property type="entry name" value="DUF2007"/>
    <property type="match status" value="1"/>
</dbReference>
<protein>
    <recommendedName>
        <fullName evidence="1">DUF2007 domain-containing protein</fullName>
    </recommendedName>
</protein>